<dbReference type="STRING" id="3659.A0A0A0L207"/>
<dbReference type="AlphaFoldDB" id="A0A0A0L207"/>
<dbReference type="GO" id="GO:0006355">
    <property type="term" value="P:regulation of DNA-templated transcription"/>
    <property type="evidence" value="ECO:0007669"/>
    <property type="project" value="InterPro"/>
</dbReference>
<reference evidence="1 2" key="1">
    <citation type="journal article" date="2009" name="Nat. Genet.">
        <title>The genome of the cucumber, Cucumis sativus L.</title>
        <authorList>
            <person name="Huang S."/>
            <person name="Li R."/>
            <person name="Zhang Z."/>
            <person name="Li L."/>
            <person name="Gu X."/>
            <person name="Fan W."/>
            <person name="Lucas W.J."/>
            <person name="Wang X."/>
            <person name="Xie B."/>
            <person name="Ni P."/>
            <person name="Ren Y."/>
            <person name="Zhu H."/>
            <person name="Li J."/>
            <person name="Lin K."/>
            <person name="Jin W."/>
            <person name="Fei Z."/>
            <person name="Li G."/>
            <person name="Staub J."/>
            <person name="Kilian A."/>
            <person name="van der Vossen E.A."/>
            <person name="Wu Y."/>
            <person name="Guo J."/>
            <person name="He J."/>
            <person name="Jia Z."/>
            <person name="Ren Y."/>
            <person name="Tian G."/>
            <person name="Lu Y."/>
            <person name="Ruan J."/>
            <person name="Qian W."/>
            <person name="Wang M."/>
            <person name="Huang Q."/>
            <person name="Li B."/>
            <person name="Xuan Z."/>
            <person name="Cao J."/>
            <person name="Asan"/>
            <person name="Wu Z."/>
            <person name="Zhang J."/>
            <person name="Cai Q."/>
            <person name="Bai Y."/>
            <person name="Zhao B."/>
            <person name="Han Y."/>
            <person name="Li Y."/>
            <person name="Li X."/>
            <person name="Wang S."/>
            <person name="Shi Q."/>
            <person name="Liu S."/>
            <person name="Cho W.K."/>
            <person name="Kim J.Y."/>
            <person name="Xu Y."/>
            <person name="Heller-Uszynska K."/>
            <person name="Miao H."/>
            <person name="Cheng Z."/>
            <person name="Zhang S."/>
            <person name="Wu J."/>
            <person name="Yang Y."/>
            <person name="Kang H."/>
            <person name="Li M."/>
            <person name="Liang H."/>
            <person name="Ren X."/>
            <person name="Shi Z."/>
            <person name="Wen M."/>
            <person name="Jian M."/>
            <person name="Yang H."/>
            <person name="Zhang G."/>
            <person name="Yang Z."/>
            <person name="Chen R."/>
            <person name="Liu S."/>
            <person name="Li J."/>
            <person name="Ma L."/>
            <person name="Liu H."/>
            <person name="Zhou Y."/>
            <person name="Zhao J."/>
            <person name="Fang X."/>
            <person name="Li G."/>
            <person name="Fang L."/>
            <person name="Li Y."/>
            <person name="Liu D."/>
            <person name="Zheng H."/>
            <person name="Zhang Y."/>
            <person name="Qin N."/>
            <person name="Li Z."/>
            <person name="Yang G."/>
            <person name="Yang S."/>
            <person name="Bolund L."/>
            <person name="Kristiansen K."/>
            <person name="Zheng H."/>
            <person name="Li S."/>
            <person name="Zhang X."/>
            <person name="Yang H."/>
            <person name="Wang J."/>
            <person name="Sun R."/>
            <person name="Zhang B."/>
            <person name="Jiang S."/>
            <person name="Wang J."/>
            <person name="Du Y."/>
            <person name="Li S."/>
        </authorList>
    </citation>
    <scope>NUCLEOTIDE SEQUENCE [LARGE SCALE GENOMIC DNA]</scope>
    <source>
        <strain evidence="2">cv. 9930</strain>
    </source>
</reference>
<dbReference type="EMBL" id="CM002925">
    <property type="protein sequence ID" value="KGN54627.1"/>
    <property type="molecule type" value="Genomic_DNA"/>
</dbReference>
<keyword evidence="2" id="KW-1185">Reference proteome</keyword>
<evidence type="ECO:0000313" key="2">
    <source>
        <dbReference type="Proteomes" id="UP000029981"/>
    </source>
</evidence>
<sequence length="53" mass="6000">MSDNRKQRSLPDYNGRGWHESRKLVMEFGGQKKSYMDPQASIGVLAICIISIS</sequence>
<organism evidence="1 2">
    <name type="scientific">Cucumis sativus</name>
    <name type="common">Cucumber</name>
    <dbReference type="NCBI Taxonomy" id="3659"/>
    <lineage>
        <taxon>Eukaryota</taxon>
        <taxon>Viridiplantae</taxon>
        <taxon>Streptophyta</taxon>
        <taxon>Embryophyta</taxon>
        <taxon>Tracheophyta</taxon>
        <taxon>Spermatophyta</taxon>
        <taxon>Magnoliopsida</taxon>
        <taxon>eudicotyledons</taxon>
        <taxon>Gunneridae</taxon>
        <taxon>Pentapetalae</taxon>
        <taxon>rosids</taxon>
        <taxon>fabids</taxon>
        <taxon>Cucurbitales</taxon>
        <taxon>Cucurbitaceae</taxon>
        <taxon>Benincaseae</taxon>
        <taxon>Cucumis</taxon>
    </lineage>
</organism>
<reference evidence="1 2" key="2">
    <citation type="journal article" date="2009" name="PLoS ONE">
        <title>An integrated genetic and cytogenetic map of the cucumber genome.</title>
        <authorList>
            <person name="Ren Y."/>
            <person name="Zhang Z."/>
            <person name="Liu J."/>
            <person name="Staub J.E."/>
            <person name="Han Y."/>
            <person name="Cheng Z."/>
            <person name="Li X."/>
            <person name="Lu J."/>
            <person name="Miao H."/>
            <person name="Kang H."/>
            <person name="Xie B."/>
            <person name="Gu X."/>
            <person name="Wang X."/>
            <person name="Du Y."/>
            <person name="Jin W."/>
            <person name="Huang S."/>
        </authorList>
    </citation>
    <scope>NUCLEOTIDE SEQUENCE [LARGE SCALE GENOMIC DNA]</scope>
    <source>
        <strain evidence="2">cv. 9930</strain>
    </source>
</reference>
<name>A0A0A0L207_CUCSA</name>
<dbReference type="PANTHER" id="PTHR33873">
    <property type="entry name" value="TRANSCRIPTION FACTOR VOZ1"/>
    <property type="match status" value="1"/>
</dbReference>
<evidence type="ECO:0000313" key="1">
    <source>
        <dbReference type="EMBL" id="KGN54627.1"/>
    </source>
</evidence>
<dbReference type="PANTHER" id="PTHR33873:SF15">
    <property type="entry name" value="TRANSCRIPTION FACTOR VOZ2"/>
    <property type="match status" value="1"/>
</dbReference>
<dbReference type="eggNOG" id="ENOG502QPN5">
    <property type="taxonomic scope" value="Eukaryota"/>
</dbReference>
<accession>A0A0A0L207</accession>
<protein>
    <submittedName>
        <fullName evidence="1">Uncharacterized protein</fullName>
    </submittedName>
</protein>
<dbReference type="Proteomes" id="UP000029981">
    <property type="component" value="Chromosome 4"/>
</dbReference>
<gene>
    <name evidence="1" type="ORF">Csa_4G410800</name>
</gene>
<reference evidence="1 2" key="3">
    <citation type="journal article" date="2010" name="BMC Genomics">
        <title>Transcriptome sequencing and comparative analysis of cucumber flowers with different sex types.</title>
        <authorList>
            <person name="Guo S."/>
            <person name="Zheng Y."/>
            <person name="Joung J.G."/>
            <person name="Liu S."/>
            <person name="Zhang Z."/>
            <person name="Crasta O.R."/>
            <person name="Sobral B.W."/>
            <person name="Xu Y."/>
            <person name="Huang S."/>
            <person name="Fei Z."/>
        </authorList>
    </citation>
    <scope>NUCLEOTIDE SEQUENCE [LARGE SCALE GENOMIC DNA]</scope>
    <source>
        <strain evidence="2">cv. 9930</strain>
    </source>
</reference>
<dbReference type="Gramene" id="KGN54627">
    <property type="protein sequence ID" value="KGN54627"/>
    <property type="gene ID" value="Csa_4G410800"/>
</dbReference>
<dbReference type="InterPro" id="IPR039277">
    <property type="entry name" value="VOZ1/VOZ2"/>
</dbReference>
<dbReference type="GO" id="GO:0048578">
    <property type="term" value="P:positive regulation of long-day photoperiodism, flowering"/>
    <property type="evidence" value="ECO:0007669"/>
    <property type="project" value="InterPro"/>
</dbReference>
<proteinExistence type="predicted"/>
<reference evidence="1 2" key="4">
    <citation type="journal article" date="2011" name="BMC Genomics">
        <title>RNA-Seq improves annotation of protein-coding genes in the cucumber genome.</title>
        <authorList>
            <person name="Li Z."/>
            <person name="Zhang Z."/>
            <person name="Yan P."/>
            <person name="Huang S."/>
            <person name="Fei Z."/>
            <person name="Lin K."/>
        </authorList>
    </citation>
    <scope>NUCLEOTIDE SEQUENCE [LARGE SCALE GENOMIC DNA]</scope>
    <source>
        <strain evidence="2">cv. 9930</strain>
    </source>
</reference>